<evidence type="ECO:0000256" key="3">
    <source>
        <dbReference type="ARBA" id="ARBA00023152"/>
    </source>
</evidence>
<dbReference type="RefSeq" id="XP_035825675.1">
    <property type="nucleotide sequence ID" value="XM_035969782.1"/>
</dbReference>
<evidence type="ECO:0000256" key="1">
    <source>
        <dbReference type="ARBA" id="ARBA00000505"/>
    </source>
</evidence>
<name>A0ABM1VTD3_APLCA</name>
<dbReference type="Pfam" id="PF00300">
    <property type="entry name" value="His_Phos_1"/>
    <property type="match status" value="2"/>
</dbReference>
<dbReference type="PROSITE" id="PS00175">
    <property type="entry name" value="PG_MUTASE"/>
    <property type="match status" value="1"/>
</dbReference>
<evidence type="ECO:0000313" key="11">
    <source>
        <dbReference type="RefSeq" id="XP_012938028.1"/>
    </source>
</evidence>
<evidence type="ECO:0000256" key="2">
    <source>
        <dbReference type="ARBA" id="ARBA00006717"/>
    </source>
</evidence>
<keyword evidence="3 5" id="KW-0324">Glycolysis</keyword>
<dbReference type="NCBIfam" id="NF010713">
    <property type="entry name" value="PRK14115.1"/>
    <property type="match status" value="1"/>
</dbReference>
<comment type="similarity">
    <text evidence="2 5">Belongs to the phosphoglycerate mutase family. BPG-dependent PGAM subfamily.</text>
</comment>
<dbReference type="InterPro" id="IPR029033">
    <property type="entry name" value="His_PPase_superfam"/>
</dbReference>
<protein>
    <recommendedName>
        <fullName evidence="5">Phosphoglycerate mutase</fullName>
        <ecNumber evidence="5">5.4.2.11</ecNumber>
        <ecNumber evidence="5">5.4.2.4</ecNumber>
    </recommendedName>
</protein>
<dbReference type="GeneID" id="101861478"/>
<dbReference type="RefSeq" id="XP_012938015.1">
    <property type="nucleotide sequence ID" value="XM_013082561.2"/>
</dbReference>
<evidence type="ECO:0000313" key="13">
    <source>
        <dbReference type="RefSeq" id="XP_035825675.1"/>
    </source>
</evidence>
<dbReference type="PANTHER" id="PTHR11931">
    <property type="entry name" value="PHOSPHOGLYCERATE MUTASE"/>
    <property type="match status" value="1"/>
</dbReference>
<dbReference type="RefSeq" id="XP_012938024.1">
    <property type="nucleotide sequence ID" value="XM_013082570.2"/>
</dbReference>
<organism evidence="7 13">
    <name type="scientific">Aplysia californica</name>
    <name type="common">California sea hare</name>
    <dbReference type="NCBI Taxonomy" id="6500"/>
    <lineage>
        <taxon>Eukaryota</taxon>
        <taxon>Metazoa</taxon>
        <taxon>Spiralia</taxon>
        <taxon>Lophotrochozoa</taxon>
        <taxon>Mollusca</taxon>
        <taxon>Gastropoda</taxon>
        <taxon>Heterobranchia</taxon>
        <taxon>Euthyneura</taxon>
        <taxon>Tectipleura</taxon>
        <taxon>Aplysiida</taxon>
        <taxon>Aplysioidea</taxon>
        <taxon>Aplysiidae</taxon>
        <taxon>Aplysia</taxon>
    </lineage>
</organism>
<evidence type="ECO:0000256" key="5">
    <source>
        <dbReference type="RuleBase" id="RU004511"/>
    </source>
</evidence>
<dbReference type="HAMAP" id="MF_01039">
    <property type="entry name" value="PGAM_GpmA"/>
    <property type="match status" value="1"/>
</dbReference>
<dbReference type="EC" id="5.4.2.11" evidence="5"/>
<sequence>MTSPRYNLVLVRHGESTYNRANLFTGWHDADLSDTGVKEAIYSGQLLKRHGFDFDIAFTSVLKRAVKTLHFIQEELDALWVPVVRSWRLNERHYGILQGLNKASTVTSYGEEQVHKWRRSFRTAPPALEPTDDRSSQGRPPYTNLEPGVVPATESLQDAMARCLPFWYDHIAPAIKSGKRVLIASHENTLRGLITHLGALSNTDCSDFRMPNAIPLVCELDEDLHPIRHYFLATPEEMETARTNWPANEMQNTM</sequence>
<reference evidence="8 9" key="1">
    <citation type="submission" date="2025-05" db="UniProtKB">
        <authorList>
            <consortium name="RefSeq"/>
        </authorList>
    </citation>
    <scope>IDENTIFICATION</scope>
</reference>
<comment type="catalytic activity">
    <reaction evidence="1 5">
        <text>(2R)-3-phospho-glyceroyl phosphate = (2R)-2,3-bisphosphoglycerate + H(+)</text>
        <dbReference type="Rhea" id="RHEA:17765"/>
        <dbReference type="ChEBI" id="CHEBI:15378"/>
        <dbReference type="ChEBI" id="CHEBI:57604"/>
        <dbReference type="ChEBI" id="CHEBI:58248"/>
        <dbReference type="EC" id="5.4.2.4"/>
    </reaction>
</comment>
<evidence type="ECO:0000313" key="7">
    <source>
        <dbReference type="Proteomes" id="UP000694888"/>
    </source>
</evidence>
<dbReference type="RefSeq" id="XP_035825671.1">
    <property type="nucleotide sequence ID" value="XM_035969778.1"/>
</dbReference>
<feature type="region of interest" description="Disordered" evidence="6">
    <location>
        <begin position="122"/>
        <end position="148"/>
    </location>
</feature>
<dbReference type="NCBIfam" id="TIGR01258">
    <property type="entry name" value="pgm_1"/>
    <property type="match status" value="1"/>
</dbReference>
<evidence type="ECO:0000256" key="6">
    <source>
        <dbReference type="SAM" id="MobiDB-lite"/>
    </source>
</evidence>
<dbReference type="Gene3D" id="3.40.50.1240">
    <property type="entry name" value="Phosphoglycerate mutase-like"/>
    <property type="match status" value="1"/>
</dbReference>
<keyword evidence="4 5" id="KW-0413">Isomerase</keyword>
<dbReference type="InterPro" id="IPR005952">
    <property type="entry name" value="Phosphogly_mut1"/>
</dbReference>
<evidence type="ECO:0000313" key="8">
    <source>
        <dbReference type="RefSeq" id="XP_005089807.1"/>
    </source>
</evidence>
<dbReference type="SUPFAM" id="SSF53254">
    <property type="entry name" value="Phosphoglycerate mutase-like"/>
    <property type="match status" value="1"/>
</dbReference>
<evidence type="ECO:0000313" key="12">
    <source>
        <dbReference type="RefSeq" id="XP_035825671.1"/>
    </source>
</evidence>
<dbReference type="EC" id="5.4.2.4" evidence="5"/>
<dbReference type="RefSeq" id="XP_005089807.1">
    <property type="nucleotide sequence ID" value="XM_005089750.3"/>
</dbReference>
<accession>A0ABM1VTD3</accession>
<dbReference type="RefSeq" id="XP_012938028.1">
    <property type="nucleotide sequence ID" value="XM_013082574.2"/>
</dbReference>
<evidence type="ECO:0000256" key="4">
    <source>
        <dbReference type="ARBA" id="ARBA00023235"/>
    </source>
</evidence>
<gene>
    <name evidence="8 9 10 11 12 13" type="primary">LOC101861478</name>
</gene>
<dbReference type="Proteomes" id="UP000694888">
    <property type="component" value="Unplaced"/>
</dbReference>
<dbReference type="InterPro" id="IPR001345">
    <property type="entry name" value="PG/BPGM_mutase_AS"/>
</dbReference>
<evidence type="ECO:0000313" key="9">
    <source>
        <dbReference type="RefSeq" id="XP_012938015.1"/>
    </source>
</evidence>
<dbReference type="InterPro" id="IPR013078">
    <property type="entry name" value="His_Pase_superF_clade-1"/>
</dbReference>
<proteinExistence type="inferred from homology"/>
<keyword evidence="7" id="KW-1185">Reference proteome</keyword>
<comment type="catalytic activity">
    <reaction evidence="5">
        <text>(2R)-2-phosphoglycerate = (2R)-3-phosphoglycerate</text>
        <dbReference type="Rhea" id="RHEA:15901"/>
        <dbReference type="ChEBI" id="CHEBI:58272"/>
        <dbReference type="ChEBI" id="CHEBI:58289"/>
        <dbReference type="EC" id="5.4.2.11"/>
    </reaction>
</comment>
<dbReference type="CDD" id="cd07067">
    <property type="entry name" value="HP_PGM_like"/>
    <property type="match status" value="1"/>
</dbReference>
<dbReference type="SMART" id="SM00855">
    <property type="entry name" value="PGAM"/>
    <property type="match status" value="1"/>
</dbReference>
<evidence type="ECO:0000313" key="10">
    <source>
        <dbReference type="RefSeq" id="XP_012938024.1"/>
    </source>
</evidence>